<evidence type="ECO:0000313" key="5">
    <source>
        <dbReference type="Proteomes" id="UP001597510"/>
    </source>
</evidence>
<keyword evidence="5" id="KW-1185">Reference proteome</keyword>
<organism evidence="4 5">
    <name type="scientific">Emticicia soli</name>
    <dbReference type="NCBI Taxonomy" id="2027878"/>
    <lineage>
        <taxon>Bacteria</taxon>
        <taxon>Pseudomonadati</taxon>
        <taxon>Bacteroidota</taxon>
        <taxon>Cytophagia</taxon>
        <taxon>Cytophagales</taxon>
        <taxon>Leadbetterellaceae</taxon>
        <taxon>Emticicia</taxon>
    </lineage>
</organism>
<keyword evidence="2 3" id="KW-0479">Metal-binding</keyword>
<evidence type="ECO:0000256" key="2">
    <source>
        <dbReference type="ARBA" id="ARBA00022723"/>
    </source>
</evidence>
<evidence type="ECO:0000256" key="1">
    <source>
        <dbReference type="ARBA" id="ARBA00006964"/>
    </source>
</evidence>
<comment type="caution">
    <text evidence="4">The sequence shown here is derived from an EMBL/GenBank/DDBJ whole genome shotgun (WGS) entry which is preliminary data.</text>
</comment>
<proteinExistence type="inferred from homology"/>
<dbReference type="PANTHER" id="PTHR13799:SF14">
    <property type="entry name" value="GTP CYCLOHYDROLASE 1 TYPE 2 HOMOLOG"/>
    <property type="match status" value="1"/>
</dbReference>
<dbReference type="PANTHER" id="PTHR13799">
    <property type="entry name" value="NGG1 INTERACTING FACTOR 3"/>
    <property type="match status" value="1"/>
</dbReference>
<protein>
    <recommendedName>
        <fullName evidence="3">GTP cyclohydrolase 1 type 2 homolog</fullName>
    </recommendedName>
</protein>
<evidence type="ECO:0000313" key="4">
    <source>
        <dbReference type="EMBL" id="MFD2523910.1"/>
    </source>
</evidence>
<name>A0ABW5JH28_9BACT</name>
<gene>
    <name evidence="4" type="ORF">ACFSR2_23625</name>
</gene>
<dbReference type="Gene3D" id="3.30.70.120">
    <property type="match status" value="1"/>
</dbReference>
<dbReference type="SUPFAM" id="SSF102705">
    <property type="entry name" value="NIF3 (NGG1p interacting factor 3)-like"/>
    <property type="match status" value="1"/>
</dbReference>
<dbReference type="InterPro" id="IPR015867">
    <property type="entry name" value="N-reg_PII/ATP_PRibTrfase_C"/>
</dbReference>
<evidence type="ECO:0000256" key="3">
    <source>
        <dbReference type="PIRNR" id="PIRNR037489"/>
    </source>
</evidence>
<dbReference type="Pfam" id="PF01784">
    <property type="entry name" value="DUF34_NIF3"/>
    <property type="match status" value="1"/>
</dbReference>
<dbReference type="InterPro" id="IPR017221">
    <property type="entry name" value="DUF34/NIF3_bac"/>
</dbReference>
<dbReference type="NCBIfam" id="TIGR00486">
    <property type="entry name" value="YbgI_SA1388"/>
    <property type="match status" value="1"/>
</dbReference>
<dbReference type="Proteomes" id="UP001597510">
    <property type="component" value="Unassembled WGS sequence"/>
</dbReference>
<dbReference type="PIRSF" id="PIRSF037489">
    <property type="entry name" value="UCP037489_NIF3_YqfO"/>
    <property type="match status" value="1"/>
</dbReference>
<sequence>MRIKDLTAYLEKLAPLSYQESYDNAGLIVGNPNEIITGVLVSLDSTEDVVEEAIQRGCNIIVAHHPIVFKGIKKFTGKNYVERTIIKAIKNDIAIYATHTNLDNVVNGVSFKIAQLLGLQQVQILAPKADLLMKLVVFVPIDNTGQLLDALYAAGAGEIGNYSQCSFRVEGKGTFKPNAQANPTIGQTSGPMEEVEENRVEVIFPAYLKNQILAAMRKGHVYEEVAYYLTSLSNENQEVGSGAVGFLPQEMAETDFLAYLKQNMKVSVIRHTSLLNKPIRKVAVCGGAGSFMLSDAIRAGADIFITADYKYHEFFDAENRIIIADIGHYESEQFTKELLKDYICKKFTNFAVHLSETPTNPVKYYY</sequence>
<reference evidence="5" key="1">
    <citation type="journal article" date="2019" name="Int. J. Syst. Evol. Microbiol.">
        <title>The Global Catalogue of Microorganisms (GCM) 10K type strain sequencing project: providing services to taxonomists for standard genome sequencing and annotation.</title>
        <authorList>
            <consortium name="The Broad Institute Genomics Platform"/>
            <consortium name="The Broad Institute Genome Sequencing Center for Infectious Disease"/>
            <person name="Wu L."/>
            <person name="Ma J."/>
        </authorList>
    </citation>
    <scope>NUCLEOTIDE SEQUENCE [LARGE SCALE GENOMIC DNA]</scope>
    <source>
        <strain evidence="5">KCTC 52344</strain>
    </source>
</reference>
<comment type="similarity">
    <text evidence="1 3">Belongs to the GTP cyclohydrolase I type 2/NIF3 family.</text>
</comment>
<dbReference type="Gene3D" id="3.40.1390.30">
    <property type="entry name" value="NIF3 (NGG1p interacting factor 3)-like"/>
    <property type="match status" value="2"/>
</dbReference>
<dbReference type="InterPro" id="IPR002678">
    <property type="entry name" value="DUF34/NIF3"/>
</dbReference>
<accession>A0ABW5JH28</accession>
<dbReference type="RefSeq" id="WP_340238846.1">
    <property type="nucleotide sequence ID" value="NZ_JBBEWC010000010.1"/>
</dbReference>
<dbReference type="InterPro" id="IPR036069">
    <property type="entry name" value="DUF34/NIF3_sf"/>
</dbReference>
<dbReference type="EMBL" id="JBHULC010000039">
    <property type="protein sequence ID" value="MFD2523910.1"/>
    <property type="molecule type" value="Genomic_DNA"/>
</dbReference>